<feature type="domain" description="Linalool dehydratase/isomerase" evidence="1">
    <location>
        <begin position="32"/>
        <end position="123"/>
    </location>
</feature>
<comment type="caution">
    <text evidence="2">The sequence shown here is derived from an EMBL/GenBank/DDBJ whole genome shotgun (WGS) entry which is preliminary data.</text>
</comment>
<feature type="domain" description="Linalool dehydratase/isomerase" evidence="1">
    <location>
        <begin position="131"/>
        <end position="271"/>
    </location>
</feature>
<sequence length="400" mass="45925">MLLYCVLIPKSNHPSSKPYEPEPAQDFLDAYRYQLATMAYAAGVTHYHRMPVMRSLFKPLIRRLIHKILRREVWGNWYLTSQSESVVEPDIKELRKPWADPIVQENVMYSAHLLLITSIYAMLLIMTSLRSPEKAILKEMERNGWVGVCCEPNIVFVVCNQFPLIAMRYNDVRDGTKVIDGVLDKYRAALESKNMIANTELFKDWLVLKQDHTRGAKDCGFTAWAASFIDTWNSDFVKSGYKAHSSGFITNINGKFELQHPMVADEQGQWTHMDPFSENSAIGYARLNVEDGQKKMWEAPWTKDVIEKMPWVDGLDLSSEVDCLRGIWDASAQWLVTTLREWADRGTHVNFAVRNLPSNSWFLYEPRAGVVRRELANGVEIRVEAAVEALQEIDFLVSKA</sequence>
<organism evidence="2 3">
    <name type="scientific">Penicillium argentinense</name>
    <dbReference type="NCBI Taxonomy" id="1131581"/>
    <lineage>
        <taxon>Eukaryota</taxon>
        <taxon>Fungi</taxon>
        <taxon>Dikarya</taxon>
        <taxon>Ascomycota</taxon>
        <taxon>Pezizomycotina</taxon>
        <taxon>Eurotiomycetes</taxon>
        <taxon>Eurotiomycetidae</taxon>
        <taxon>Eurotiales</taxon>
        <taxon>Aspergillaceae</taxon>
        <taxon>Penicillium</taxon>
    </lineage>
</organism>
<dbReference type="RefSeq" id="XP_056479324.1">
    <property type="nucleotide sequence ID" value="XM_056614283.1"/>
</dbReference>
<dbReference type="GeneID" id="81353262"/>
<dbReference type="OrthoDB" id="4277097at2759"/>
<dbReference type="AlphaFoldDB" id="A0A9W9KLL4"/>
<keyword evidence="3" id="KW-1185">Reference proteome</keyword>
<dbReference type="EMBL" id="JAPQKI010000002">
    <property type="protein sequence ID" value="KAJ5111254.1"/>
    <property type="molecule type" value="Genomic_DNA"/>
</dbReference>
<accession>A0A9W9KLL4</accession>
<evidence type="ECO:0000313" key="2">
    <source>
        <dbReference type="EMBL" id="KAJ5111254.1"/>
    </source>
</evidence>
<reference evidence="2" key="2">
    <citation type="journal article" date="2023" name="IMA Fungus">
        <title>Comparative genomic study of the Penicillium genus elucidates a diverse pangenome and 15 lateral gene transfer events.</title>
        <authorList>
            <person name="Petersen C."/>
            <person name="Sorensen T."/>
            <person name="Nielsen M.R."/>
            <person name="Sondergaard T.E."/>
            <person name="Sorensen J.L."/>
            <person name="Fitzpatrick D.A."/>
            <person name="Frisvad J.C."/>
            <person name="Nielsen K.L."/>
        </authorList>
    </citation>
    <scope>NUCLEOTIDE SEQUENCE</scope>
    <source>
        <strain evidence="2">IBT 30761</strain>
    </source>
</reference>
<gene>
    <name evidence="2" type="ORF">N7532_001789</name>
</gene>
<evidence type="ECO:0000313" key="3">
    <source>
        <dbReference type="Proteomes" id="UP001149074"/>
    </source>
</evidence>
<evidence type="ECO:0000259" key="1">
    <source>
        <dbReference type="Pfam" id="PF18566"/>
    </source>
</evidence>
<reference evidence="2" key="1">
    <citation type="submission" date="2022-11" db="EMBL/GenBank/DDBJ databases">
        <authorList>
            <person name="Petersen C."/>
        </authorList>
    </citation>
    <scope>NUCLEOTIDE SEQUENCE</scope>
    <source>
        <strain evidence="2">IBT 30761</strain>
    </source>
</reference>
<dbReference type="Proteomes" id="UP001149074">
    <property type="component" value="Unassembled WGS sequence"/>
</dbReference>
<name>A0A9W9KLL4_9EURO</name>
<protein>
    <recommendedName>
        <fullName evidence="1">Linalool dehydratase/isomerase domain-containing protein</fullName>
    </recommendedName>
</protein>
<dbReference type="InterPro" id="IPR041411">
    <property type="entry name" value="Ldi"/>
</dbReference>
<proteinExistence type="predicted"/>
<dbReference type="Pfam" id="PF18566">
    <property type="entry name" value="Ldi"/>
    <property type="match status" value="2"/>
</dbReference>